<comment type="caution">
    <text evidence="2">The sequence shown here is derived from an EMBL/GenBank/DDBJ whole genome shotgun (WGS) entry which is preliminary data.</text>
</comment>
<protein>
    <submittedName>
        <fullName evidence="2">Class I SAM-dependent methyltransferase</fullName>
        <ecNumber evidence="2">2.1.1.-</ecNumber>
    </submittedName>
</protein>
<dbReference type="InterPro" id="IPR041698">
    <property type="entry name" value="Methyltransf_25"/>
</dbReference>
<sequence>MKEKEWEKLLRIKTTGRDDTRSDTFRYPYEPTSYEVLERLANTGIIGKNNTLLDYGCGKGRVSIFMAYQTKCHSIGIEYDERIYNRALANKTDAVSGNKVKFLCVDAVGFKIPDNVDRFFFFNPFSVEIFKSVLANIIDSYYENQREMLVMCYYPSDEYLMCLSQEYNVTFVEEIDCSDISDGESRREKVVVYRVGEK</sequence>
<dbReference type="InterPro" id="IPR029063">
    <property type="entry name" value="SAM-dependent_MTases_sf"/>
</dbReference>
<keyword evidence="3" id="KW-1185">Reference proteome</keyword>
<gene>
    <name evidence="2" type="ORF">WMO37_06505</name>
</gene>
<organism evidence="2 3">
    <name type="scientific">Lachnospira intestinalis</name>
    <dbReference type="NCBI Taxonomy" id="3133158"/>
    <lineage>
        <taxon>Bacteria</taxon>
        <taxon>Bacillati</taxon>
        <taxon>Bacillota</taxon>
        <taxon>Clostridia</taxon>
        <taxon>Lachnospirales</taxon>
        <taxon>Lachnospiraceae</taxon>
        <taxon>Lachnospira</taxon>
    </lineage>
</organism>
<accession>A0ABV1H4N9</accession>
<keyword evidence="2" id="KW-0489">Methyltransferase</keyword>
<proteinExistence type="predicted"/>
<dbReference type="GO" id="GO:0008168">
    <property type="term" value="F:methyltransferase activity"/>
    <property type="evidence" value="ECO:0007669"/>
    <property type="project" value="UniProtKB-KW"/>
</dbReference>
<evidence type="ECO:0000259" key="1">
    <source>
        <dbReference type="Pfam" id="PF13649"/>
    </source>
</evidence>
<keyword evidence="2" id="KW-0808">Transferase</keyword>
<evidence type="ECO:0000313" key="3">
    <source>
        <dbReference type="Proteomes" id="UP001546774"/>
    </source>
</evidence>
<dbReference type="SUPFAM" id="SSF53335">
    <property type="entry name" value="S-adenosyl-L-methionine-dependent methyltransferases"/>
    <property type="match status" value="1"/>
</dbReference>
<dbReference type="Pfam" id="PF13649">
    <property type="entry name" value="Methyltransf_25"/>
    <property type="match status" value="1"/>
</dbReference>
<dbReference type="EC" id="2.1.1.-" evidence="2"/>
<dbReference type="GO" id="GO:0032259">
    <property type="term" value="P:methylation"/>
    <property type="evidence" value="ECO:0007669"/>
    <property type="project" value="UniProtKB-KW"/>
</dbReference>
<dbReference type="CDD" id="cd02440">
    <property type="entry name" value="AdoMet_MTases"/>
    <property type="match status" value="1"/>
</dbReference>
<dbReference type="Proteomes" id="UP001546774">
    <property type="component" value="Unassembled WGS sequence"/>
</dbReference>
<evidence type="ECO:0000313" key="2">
    <source>
        <dbReference type="EMBL" id="MEQ2554673.1"/>
    </source>
</evidence>
<reference evidence="2" key="1">
    <citation type="submission" date="2024-03" db="EMBL/GenBank/DDBJ databases">
        <title>Human intestinal bacterial collection.</title>
        <authorList>
            <person name="Pauvert C."/>
            <person name="Hitch T.C.A."/>
            <person name="Clavel T."/>
        </authorList>
    </citation>
    <scope>NUCLEOTIDE SEQUENCE [LARGE SCALE GENOMIC DNA]</scope>
    <source>
        <strain evidence="2">CLA-AA-H89B</strain>
    </source>
</reference>
<dbReference type="Gene3D" id="3.40.50.150">
    <property type="entry name" value="Vaccinia Virus protein VP39"/>
    <property type="match status" value="1"/>
</dbReference>
<dbReference type="EMBL" id="JBBMFS010000004">
    <property type="protein sequence ID" value="MEQ2554673.1"/>
    <property type="molecule type" value="Genomic_DNA"/>
</dbReference>
<name>A0ABV1H4N9_9FIRM</name>
<feature type="domain" description="Methyltransferase" evidence="1">
    <location>
        <begin position="53"/>
        <end position="126"/>
    </location>
</feature>